<name>A0A0H2RMY2_9AGAM</name>
<gene>
    <name evidence="6" type="ORF">SCHPADRAFT_915432</name>
</gene>
<dbReference type="OrthoDB" id="417877at2759"/>
<dbReference type="InterPro" id="IPR036188">
    <property type="entry name" value="FAD/NAD-bd_sf"/>
</dbReference>
<dbReference type="STRING" id="27342.A0A0H2RMY2"/>
<organism evidence="6 7">
    <name type="scientific">Schizopora paradoxa</name>
    <dbReference type="NCBI Taxonomy" id="27342"/>
    <lineage>
        <taxon>Eukaryota</taxon>
        <taxon>Fungi</taxon>
        <taxon>Dikarya</taxon>
        <taxon>Basidiomycota</taxon>
        <taxon>Agaricomycotina</taxon>
        <taxon>Agaricomycetes</taxon>
        <taxon>Hymenochaetales</taxon>
        <taxon>Schizoporaceae</taxon>
        <taxon>Schizopora</taxon>
    </lineage>
</organism>
<dbReference type="SUPFAM" id="SSF54373">
    <property type="entry name" value="FAD-linked reductases, C-terminal domain"/>
    <property type="match status" value="1"/>
</dbReference>
<reference evidence="6 7" key="1">
    <citation type="submission" date="2015-04" db="EMBL/GenBank/DDBJ databases">
        <title>Complete genome sequence of Schizopora paradoxa KUC8140, a cosmopolitan wood degrader in East Asia.</title>
        <authorList>
            <consortium name="DOE Joint Genome Institute"/>
            <person name="Min B."/>
            <person name="Park H."/>
            <person name="Jang Y."/>
            <person name="Kim J.-J."/>
            <person name="Kim K.H."/>
            <person name="Pangilinan J."/>
            <person name="Lipzen A."/>
            <person name="Riley R."/>
            <person name="Grigoriev I.V."/>
            <person name="Spatafora J.W."/>
            <person name="Choi I.-G."/>
        </authorList>
    </citation>
    <scope>NUCLEOTIDE SEQUENCE [LARGE SCALE GENOMIC DNA]</scope>
    <source>
        <strain evidence="6 7">KUC8140</strain>
    </source>
</reference>
<dbReference type="SUPFAM" id="SSF51905">
    <property type="entry name" value="FAD/NAD(P)-binding domain"/>
    <property type="match status" value="1"/>
</dbReference>
<keyword evidence="4" id="KW-0812">Transmembrane</keyword>
<dbReference type="EMBL" id="KQ085968">
    <property type="protein sequence ID" value="KLO12927.1"/>
    <property type="molecule type" value="Genomic_DNA"/>
</dbReference>
<evidence type="ECO:0000313" key="6">
    <source>
        <dbReference type="EMBL" id="KLO12927.1"/>
    </source>
</evidence>
<evidence type="ECO:0000256" key="3">
    <source>
        <dbReference type="ARBA" id="ARBA00023002"/>
    </source>
</evidence>
<protein>
    <submittedName>
        <fullName evidence="6">FAD/NAD-binding domain-containing protein</fullName>
    </submittedName>
</protein>
<dbReference type="InParanoid" id="A0A0H2RMY2"/>
<dbReference type="GO" id="GO:0016491">
    <property type="term" value="F:oxidoreductase activity"/>
    <property type="evidence" value="ECO:0007669"/>
    <property type="project" value="UniProtKB-KW"/>
</dbReference>
<evidence type="ECO:0000256" key="1">
    <source>
        <dbReference type="ARBA" id="ARBA00022630"/>
    </source>
</evidence>
<dbReference type="GO" id="GO:0071949">
    <property type="term" value="F:FAD binding"/>
    <property type="evidence" value="ECO:0007669"/>
    <property type="project" value="InterPro"/>
</dbReference>
<evidence type="ECO:0000256" key="2">
    <source>
        <dbReference type="ARBA" id="ARBA00022827"/>
    </source>
</evidence>
<dbReference type="GO" id="GO:0044550">
    <property type="term" value="P:secondary metabolite biosynthetic process"/>
    <property type="evidence" value="ECO:0007669"/>
    <property type="project" value="TreeGrafter"/>
</dbReference>
<dbReference type="InterPro" id="IPR002938">
    <property type="entry name" value="FAD-bd"/>
</dbReference>
<keyword evidence="7" id="KW-1185">Reference proteome</keyword>
<keyword evidence="4" id="KW-1133">Transmembrane helix</keyword>
<keyword evidence="3" id="KW-0560">Oxidoreductase</keyword>
<feature type="transmembrane region" description="Helical" evidence="4">
    <location>
        <begin position="12"/>
        <end position="32"/>
    </location>
</feature>
<dbReference type="InterPro" id="IPR051104">
    <property type="entry name" value="FAD_monoxygenase"/>
</dbReference>
<dbReference type="Pfam" id="PF01494">
    <property type="entry name" value="FAD_binding_3"/>
    <property type="match status" value="1"/>
</dbReference>
<dbReference type="Proteomes" id="UP000053477">
    <property type="component" value="Unassembled WGS sequence"/>
</dbReference>
<dbReference type="PANTHER" id="PTHR46720:SF3">
    <property type="entry name" value="FAD-BINDING DOMAIN-CONTAINING PROTEIN-RELATED"/>
    <property type="match status" value="1"/>
</dbReference>
<dbReference type="AlphaFoldDB" id="A0A0H2RMY2"/>
<sequence>MTTTTTSQSDMMPIRVAIVGGGIAGLMFAIALTHSSDSKATSIHLYEAASKFTETGAGIGMFRRPWQVMKRLNLVDLVKGMTNVPDPEEDLHLAFKVTKSDEPTSKEHLEVFIPFGNVTLHRVEFQTALAHYLEQKAITTHFNKRLLDYAVQEDGSILLNFKDGSTEICDVLIGADGIHSATRHTMIKLATEEAQAAGNDELVKQLTRPGVKDPVWSGTACYRCVFPAEKLRELNPNHGTLTAPINYIGKDRHIVCFPVSRGTMINFVGFVSHPDKEGTIWEGKTVEQRTHEDLVAAYQGWEPEVEQLVKCIDAPSMWTINTLKALPICSLGPITVIGDAAHAMTPHQGSGAGQAIEDAYVLAALLTHPSMTREKIPQALKIYEKVRLPHANEIQRKSRENGKLYEFVPSEEYPHLSAGAKTADPDQLVKEIVDVAKEHWQWAWTTDVETEKEEAIRLLEEGLKA</sequence>
<proteinExistence type="predicted"/>
<evidence type="ECO:0000313" key="7">
    <source>
        <dbReference type="Proteomes" id="UP000053477"/>
    </source>
</evidence>
<keyword evidence="4" id="KW-0472">Membrane</keyword>
<evidence type="ECO:0000259" key="5">
    <source>
        <dbReference type="Pfam" id="PF01494"/>
    </source>
</evidence>
<keyword evidence="2" id="KW-0274">FAD</keyword>
<dbReference type="Gene3D" id="3.50.50.60">
    <property type="entry name" value="FAD/NAD(P)-binding domain"/>
    <property type="match status" value="1"/>
</dbReference>
<evidence type="ECO:0000256" key="4">
    <source>
        <dbReference type="SAM" id="Phobius"/>
    </source>
</evidence>
<dbReference type="PRINTS" id="PR00420">
    <property type="entry name" value="RNGMNOXGNASE"/>
</dbReference>
<feature type="domain" description="FAD-binding" evidence="5">
    <location>
        <begin position="15"/>
        <end position="396"/>
    </location>
</feature>
<accession>A0A0H2RMY2</accession>
<dbReference type="PANTHER" id="PTHR46720">
    <property type="entry name" value="HYDROXYLASE, PUTATIVE (AFU_ORTHOLOGUE AFUA_3G01460)-RELATED"/>
    <property type="match status" value="1"/>
</dbReference>
<keyword evidence="1" id="KW-0285">Flavoprotein</keyword>